<protein>
    <recommendedName>
        <fullName evidence="5">DUF2993 domain-containing protein</fullName>
    </recommendedName>
</protein>
<keyword evidence="4" id="KW-1185">Reference proteome</keyword>
<dbReference type="EMBL" id="MAQA01000036">
    <property type="protein sequence ID" value="OCI30442.1"/>
    <property type="molecule type" value="Genomic_DNA"/>
</dbReference>
<dbReference type="EMBL" id="LRIE01000080">
    <property type="protein sequence ID" value="KZM34419.1"/>
    <property type="molecule type" value="Genomic_DNA"/>
</dbReference>
<gene>
    <name evidence="2" type="ORF">OERS_28440</name>
    <name evidence="1" type="ORF">OJAG_29830</name>
</gene>
<evidence type="ECO:0000313" key="4">
    <source>
        <dbReference type="Proteomes" id="UP000093412"/>
    </source>
</evidence>
<comment type="caution">
    <text evidence="1">The sequence shown here is derived from an EMBL/GenBank/DDBJ whole genome shotgun (WGS) entry which is preliminary data.</text>
</comment>
<dbReference type="Proteomes" id="UP000093412">
    <property type="component" value="Unassembled WGS sequence"/>
</dbReference>
<dbReference type="Pfam" id="PF11209">
    <property type="entry name" value="LmeA"/>
    <property type="match status" value="1"/>
</dbReference>
<dbReference type="RefSeq" id="WP_068626359.1">
    <property type="nucleotide sequence ID" value="NZ_LRIE01000080.1"/>
</dbReference>
<name>A0A163QQF0_9CELL</name>
<dbReference type="STRING" id="43678.OJAG_29830"/>
<proteinExistence type="predicted"/>
<evidence type="ECO:0000313" key="1">
    <source>
        <dbReference type="EMBL" id="KZM34419.1"/>
    </source>
</evidence>
<accession>A0A163QQF0</accession>
<dbReference type="AlphaFoldDB" id="A0A163QQF0"/>
<sequence length="228" mass="23401">MKRWWWLIGGLVVLVLVLVVVDRVAVRVTEGAAVRSMEQGDVELTDANLDIQGFPFLTQVVGGELEHVTGTAATATFGGYTVSDLHIDARGVSTRDPYVLQSGTATGLLAPSSLDAVASEAAGSPVTFSTDGNLLVASMSVLGVDLSARLTPRVDGNTIAVDVAALTLGPATITISDLPRPIANLLTNLQVPLDLPTGVTLTSVGVTDGAIRVELSGTDVALADLAAS</sequence>
<dbReference type="Proteomes" id="UP000076447">
    <property type="component" value="Unassembled WGS sequence"/>
</dbReference>
<evidence type="ECO:0000313" key="3">
    <source>
        <dbReference type="Proteomes" id="UP000076447"/>
    </source>
</evidence>
<evidence type="ECO:0000313" key="2">
    <source>
        <dbReference type="EMBL" id="OCI30442.1"/>
    </source>
</evidence>
<dbReference type="PATRIC" id="fig|43678.3.peg.3125"/>
<organism evidence="1 3">
    <name type="scientific">Oerskovia enterophila</name>
    <dbReference type="NCBI Taxonomy" id="43678"/>
    <lineage>
        <taxon>Bacteria</taxon>
        <taxon>Bacillati</taxon>
        <taxon>Actinomycetota</taxon>
        <taxon>Actinomycetes</taxon>
        <taxon>Micrococcales</taxon>
        <taxon>Cellulomonadaceae</taxon>
        <taxon>Oerskovia</taxon>
    </lineage>
</organism>
<reference evidence="1 3" key="1">
    <citation type="submission" date="2016-01" db="EMBL/GenBank/DDBJ databases">
        <title>Genome sequence of Oerskovia enterophila VJag, an agar and cellulose degrading bacterium.</title>
        <authorList>
            <person name="Poehlein A."/>
            <person name="Jag V."/>
            <person name="Bengelsdorf F."/>
            <person name="Duerre P."/>
            <person name="Daniel R."/>
        </authorList>
    </citation>
    <scope>NUCLEOTIDE SEQUENCE [LARGE SCALE GENOMIC DNA]</scope>
    <source>
        <strain evidence="1 3">VJag</strain>
    </source>
</reference>
<dbReference type="OrthoDB" id="3215846at2"/>
<evidence type="ECO:0008006" key="5">
    <source>
        <dbReference type="Google" id="ProtNLM"/>
    </source>
</evidence>
<reference evidence="2 4" key="2">
    <citation type="submission" date="2016-06" db="EMBL/GenBank/DDBJ databases">
        <title>Genome sequence of Oerskovia enterophila DSM 43852.</title>
        <authorList>
            <person name="Poehlein A."/>
            <person name="Jag V."/>
            <person name="Bengelsdorf F.R."/>
            <person name="Daniel R."/>
            <person name="Duerre P."/>
        </authorList>
    </citation>
    <scope>NUCLEOTIDE SEQUENCE [LARGE SCALE GENOMIC DNA]</scope>
    <source>
        <strain evidence="2 4">DSM 43852</strain>
    </source>
</reference>
<dbReference type="InterPro" id="IPR021373">
    <property type="entry name" value="DUF2993"/>
</dbReference>